<name>A0A3E3E1G7_9FIRM</name>
<dbReference type="Pfam" id="PF02302">
    <property type="entry name" value="PTS_IIB"/>
    <property type="match status" value="1"/>
</dbReference>
<reference evidence="4 5" key="1">
    <citation type="submission" date="2018-08" db="EMBL/GenBank/DDBJ databases">
        <title>A genome reference for cultivated species of the human gut microbiota.</title>
        <authorList>
            <person name="Zou Y."/>
            <person name="Xue W."/>
            <person name="Luo G."/>
        </authorList>
    </citation>
    <scope>NUCLEOTIDE SEQUENCE [LARGE SCALE GENOMIC DNA]</scope>
    <source>
        <strain evidence="4 5">AM25-6</strain>
    </source>
</reference>
<evidence type="ECO:0000313" key="5">
    <source>
        <dbReference type="Proteomes" id="UP000261212"/>
    </source>
</evidence>
<evidence type="ECO:0000313" key="4">
    <source>
        <dbReference type="EMBL" id="RGD75125.1"/>
    </source>
</evidence>
<keyword evidence="1" id="KW-0808">Transferase</keyword>
<dbReference type="InterPro" id="IPR036095">
    <property type="entry name" value="PTS_EIIB-like_sf"/>
</dbReference>
<sequence>MKKVKILVACGSGIATSSYAEAAVKDIAKNAGVSIDISKSTIQEAETKSNAFDIVLFTSSNWNNFIHEENISCPALSVASLITGFEEEETKEKLTEILKKISSED</sequence>
<dbReference type="EMBL" id="QUSM01000002">
    <property type="protein sequence ID" value="RGD75125.1"/>
    <property type="molecule type" value="Genomic_DNA"/>
</dbReference>
<evidence type="ECO:0000256" key="1">
    <source>
        <dbReference type="ARBA" id="ARBA00022679"/>
    </source>
</evidence>
<feature type="domain" description="PTS EIIB type-2" evidence="3">
    <location>
        <begin position="4"/>
        <end position="102"/>
    </location>
</feature>
<dbReference type="RefSeq" id="WP_007050266.1">
    <property type="nucleotide sequence ID" value="NZ_CABKNJ010000001.1"/>
</dbReference>
<dbReference type="GeneID" id="98000581"/>
<comment type="caution">
    <text evidence="4">The sequence shown here is derived from an EMBL/GenBank/DDBJ whole genome shotgun (WGS) entry which is preliminary data.</text>
</comment>
<accession>A0A3E3E1G7</accession>
<dbReference type="PROSITE" id="PS51099">
    <property type="entry name" value="PTS_EIIB_TYPE_2"/>
    <property type="match status" value="1"/>
</dbReference>
<organism evidence="4 5">
    <name type="scientific">Anaerofustis stercorihominis</name>
    <dbReference type="NCBI Taxonomy" id="214853"/>
    <lineage>
        <taxon>Bacteria</taxon>
        <taxon>Bacillati</taxon>
        <taxon>Bacillota</taxon>
        <taxon>Clostridia</taxon>
        <taxon>Eubacteriales</taxon>
        <taxon>Eubacteriaceae</taxon>
        <taxon>Anaerofustis</taxon>
    </lineage>
</organism>
<dbReference type="Gene3D" id="3.40.50.2300">
    <property type="match status" value="1"/>
</dbReference>
<dbReference type="InterPro" id="IPR013011">
    <property type="entry name" value="PTS_EIIB_2"/>
</dbReference>
<dbReference type="GO" id="GO:0008982">
    <property type="term" value="F:protein-N(PI)-phosphohistidine-sugar phosphotransferase activity"/>
    <property type="evidence" value="ECO:0007669"/>
    <property type="project" value="InterPro"/>
</dbReference>
<dbReference type="InterPro" id="IPR003501">
    <property type="entry name" value="PTS_EIIB_2/3"/>
</dbReference>
<dbReference type="SUPFAM" id="SSF52794">
    <property type="entry name" value="PTS system IIB component-like"/>
    <property type="match status" value="1"/>
</dbReference>
<protein>
    <submittedName>
        <fullName evidence="4">PTS galactitol transporter subunit IIB</fullName>
    </submittedName>
</protein>
<dbReference type="Proteomes" id="UP000261212">
    <property type="component" value="Unassembled WGS sequence"/>
</dbReference>
<dbReference type="GO" id="GO:0009401">
    <property type="term" value="P:phosphoenolpyruvate-dependent sugar phosphotransferase system"/>
    <property type="evidence" value="ECO:0007669"/>
    <property type="project" value="InterPro"/>
</dbReference>
<proteinExistence type="predicted"/>
<keyword evidence="2" id="KW-0732">Signal</keyword>
<feature type="signal peptide" evidence="2">
    <location>
        <begin position="1"/>
        <end position="22"/>
    </location>
</feature>
<feature type="chain" id="PRO_5017747202" evidence="2">
    <location>
        <begin position="23"/>
        <end position="105"/>
    </location>
</feature>
<evidence type="ECO:0000259" key="3">
    <source>
        <dbReference type="PROSITE" id="PS51099"/>
    </source>
</evidence>
<dbReference type="AlphaFoldDB" id="A0A3E3E1G7"/>
<evidence type="ECO:0000256" key="2">
    <source>
        <dbReference type="SAM" id="SignalP"/>
    </source>
</evidence>
<gene>
    <name evidence="4" type="ORF">DW687_02035</name>
</gene>